<accession>A0A4Y2WN89</accession>
<evidence type="ECO:0000313" key="1">
    <source>
        <dbReference type="EMBL" id="GBO38521.1"/>
    </source>
</evidence>
<proteinExistence type="predicted"/>
<dbReference type="Proteomes" id="UP000499080">
    <property type="component" value="Unassembled WGS sequence"/>
</dbReference>
<evidence type="ECO:0000313" key="2">
    <source>
        <dbReference type="Proteomes" id="UP000499080"/>
    </source>
</evidence>
<dbReference type="EMBL" id="BGPR01063287">
    <property type="protein sequence ID" value="GBO38521.1"/>
    <property type="molecule type" value="Genomic_DNA"/>
</dbReference>
<name>A0A4Y2WN89_ARAVE</name>
<gene>
    <name evidence="1" type="primary">Nipbl</name>
    <name evidence="1" type="ORF">AVEN_98670_1</name>
</gene>
<protein>
    <submittedName>
        <fullName evidence="1">Nipped-B-like protein</fullName>
    </submittedName>
</protein>
<dbReference type="AlphaFoldDB" id="A0A4Y2WN89"/>
<feature type="non-terminal residue" evidence="1">
    <location>
        <position position="1"/>
    </location>
</feature>
<comment type="caution">
    <text evidence="1">The sequence shown here is derived from an EMBL/GenBank/DDBJ whole genome shotgun (WGS) entry which is preliminary data.</text>
</comment>
<keyword evidence="2" id="KW-1185">Reference proteome</keyword>
<reference evidence="1 2" key="1">
    <citation type="journal article" date="2019" name="Sci. Rep.">
        <title>Orb-weaving spider Araneus ventricosus genome elucidates the spidroin gene catalogue.</title>
        <authorList>
            <person name="Kono N."/>
            <person name="Nakamura H."/>
            <person name="Ohtoshi R."/>
            <person name="Moran D.A.P."/>
            <person name="Shinohara A."/>
            <person name="Yoshida Y."/>
            <person name="Fujiwara M."/>
            <person name="Mori M."/>
            <person name="Tomita M."/>
            <person name="Arakawa K."/>
        </authorList>
    </citation>
    <scope>NUCLEOTIDE SEQUENCE [LARGE SCALE GENOMIC DNA]</scope>
</reference>
<sequence>RNRAVETDVLRRGKVP</sequence>
<organism evidence="1 2">
    <name type="scientific">Araneus ventricosus</name>
    <name type="common">Orbweaver spider</name>
    <name type="synonym">Epeira ventricosa</name>
    <dbReference type="NCBI Taxonomy" id="182803"/>
    <lineage>
        <taxon>Eukaryota</taxon>
        <taxon>Metazoa</taxon>
        <taxon>Ecdysozoa</taxon>
        <taxon>Arthropoda</taxon>
        <taxon>Chelicerata</taxon>
        <taxon>Arachnida</taxon>
        <taxon>Araneae</taxon>
        <taxon>Araneomorphae</taxon>
        <taxon>Entelegynae</taxon>
        <taxon>Araneoidea</taxon>
        <taxon>Araneidae</taxon>
        <taxon>Araneus</taxon>
    </lineage>
</organism>